<evidence type="ECO:0000256" key="2">
    <source>
        <dbReference type="SAM" id="SignalP"/>
    </source>
</evidence>
<feature type="chain" id="PRO_5047198389" evidence="2">
    <location>
        <begin position="35"/>
        <end position="322"/>
    </location>
</feature>
<evidence type="ECO:0000313" key="4">
    <source>
        <dbReference type="RefSeq" id="XP_014678871.1"/>
    </source>
</evidence>
<dbReference type="Pfam" id="PF09777">
    <property type="entry name" value="OSTMP1"/>
    <property type="match status" value="1"/>
</dbReference>
<feature type="region of interest" description="Disordered" evidence="1">
    <location>
        <begin position="100"/>
        <end position="123"/>
    </location>
</feature>
<proteinExistence type="predicted"/>
<name>A0ABM1F350_PRICU</name>
<evidence type="ECO:0000256" key="1">
    <source>
        <dbReference type="SAM" id="MobiDB-lite"/>
    </source>
</evidence>
<keyword evidence="2" id="KW-0732">Signal</keyword>
<feature type="compositionally biased region" description="Polar residues" evidence="1">
    <location>
        <begin position="101"/>
        <end position="118"/>
    </location>
</feature>
<dbReference type="RefSeq" id="XP_014678871.1">
    <property type="nucleotide sequence ID" value="XM_014823385.1"/>
</dbReference>
<gene>
    <name evidence="4" type="primary">LOC106818708</name>
</gene>
<sequence length="322" mass="35337">MGVFCCWILPAKRQHRVAFAVFLFYAVMSSSCYCDPVLSDNNLNNNNNLNNDIRTLSKTNDDAINFRKATSDHRDPPTVFRADGGALSLNADDLIAEGGALSTSNSAPPQNSSDSTPTAGGAPYEDEVAMSTIVVPLSDVMTPCEALLVAFSESTARFVRCSVLHSRPLKMCVKCERAFRELRLQYGVIRQTENATNTGRQCNDVLLHSDRIQVAETSYVFVAGLWSASNCEGECYNCTQDENSTQTCSKDGSVKGFYNRYTTLETCFRDHSNGGKPRRRAGGGERHGVHGCERAYNNLSRYFARLHGGDFGAVCMDLVDAI</sequence>
<reference evidence="4" key="1">
    <citation type="submission" date="2025-08" db="UniProtKB">
        <authorList>
            <consortium name="RefSeq"/>
        </authorList>
    </citation>
    <scope>IDENTIFICATION</scope>
</reference>
<evidence type="ECO:0000313" key="3">
    <source>
        <dbReference type="Proteomes" id="UP000695022"/>
    </source>
</evidence>
<keyword evidence="3" id="KW-1185">Reference proteome</keyword>
<dbReference type="GeneID" id="106818708"/>
<dbReference type="InterPro" id="IPR019172">
    <property type="entry name" value="Osteopetrosis-assoc_TM_1"/>
</dbReference>
<dbReference type="PANTHER" id="PTHR15644:SF2">
    <property type="entry name" value="OSTEOPETROSIS-ASSOCIATED TRANSMEMBRANE PROTEIN 1"/>
    <property type="match status" value="1"/>
</dbReference>
<dbReference type="PANTHER" id="PTHR15644">
    <property type="entry name" value="OSTEOPETROSIS ASSOCIATED TRANSMEMBRANE PROTEIN 1"/>
    <property type="match status" value="1"/>
</dbReference>
<organism evidence="3 4">
    <name type="scientific">Priapulus caudatus</name>
    <name type="common">Priapulid worm</name>
    <dbReference type="NCBI Taxonomy" id="37621"/>
    <lineage>
        <taxon>Eukaryota</taxon>
        <taxon>Metazoa</taxon>
        <taxon>Ecdysozoa</taxon>
        <taxon>Scalidophora</taxon>
        <taxon>Priapulida</taxon>
        <taxon>Priapulimorpha</taxon>
        <taxon>Priapulimorphida</taxon>
        <taxon>Priapulidae</taxon>
        <taxon>Priapulus</taxon>
    </lineage>
</organism>
<feature type="signal peptide" evidence="2">
    <location>
        <begin position="1"/>
        <end position="34"/>
    </location>
</feature>
<protein>
    <submittedName>
        <fullName evidence="4">Osteopetrosis-associated transmembrane protein 1-like</fullName>
    </submittedName>
</protein>
<accession>A0ABM1F350</accession>
<dbReference type="Proteomes" id="UP000695022">
    <property type="component" value="Unplaced"/>
</dbReference>